<organism evidence="1 2">
    <name type="scientific">Candidatus Desulfosporosinus infrequens</name>
    <dbReference type="NCBI Taxonomy" id="2043169"/>
    <lineage>
        <taxon>Bacteria</taxon>
        <taxon>Bacillati</taxon>
        <taxon>Bacillota</taxon>
        <taxon>Clostridia</taxon>
        <taxon>Eubacteriales</taxon>
        <taxon>Desulfitobacteriaceae</taxon>
        <taxon>Desulfosporosinus</taxon>
    </lineage>
</organism>
<dbReference type="AlphaFoldDB" id="A0A2U3LNY5"/>
<gene>
    <name evidence="1" type="ORF">SBF1_6800002</name>
</gene>
<sequence length="131" mass="15391">MLDYDLAIVNKAIVNFFIHGTSVEETIQSADKLIDFQKIVKVSEKYTHAVYGDQRRPEKVLRVFASRVRTDPGVFKRKQVKDETRTEKIANTPERCFIVNEDVNTMEIPRKLDRKWYIEVAKKRIEDFLGN</sequence>
<reference evidence="2" key="1">
    <citation type="submission" date="2018-02" db="EMBL/GenBank/DDBJ databases">
        <authorList>
            <person name="Hausmann B."/>
        </authorList>
    </citation>
    <scope>NUCLEOTIDE SEQUENCE [LARGE SCALE GENOMIC DNA]</scope>
    <source>
        <strain evidence="2">Peat soil MAG SbF1</strain>
    </source>
</reference>
<name>A0A2U3LNY5_9FIRM</name>
<evidence type="ECO:0000313" key="1">
    <source>
        <dbReference type="EMBL" id="SPF53562.1"/>
    </source>
</evidence>
<accession>A0A2U3LNY5</accession>
<dbReference type="EMBL" id="OMOF01000646">
    <property type="protein sequence ID" value="SPF53562.1"/>
    <property type="molecule type" value="Genomic_DNA"/>
</dbReference>
<evidence type="ECO:0000313" key="2">
    <source>
        <dbReference type="Proteomes" id="UP000238916"/>
    </source>
</evidence>
<protein>
    <submittedName>
        <fullName evidence="1">DNA polymerase elongation subunit (Family B)</fullName>
    </submittedName>
</protein>
<dbReference type="Proteomes" id="UP000238916">
    <property type="component" value="Unassembled WGS sequence"/>
</dbReference>
<proteinExistence type="predicted"/>